<accession>A0A1G2U2X7</accession>
<evidence type="ECO:0000313" key="3">
    <source>
        <dbReference type="Proteomes" id="UP000179283"/>
    </source>
</evidence>
<evidence type="ECO:0000313" key="2">
    <source>
        <dbReference type="EMBL" id="OHB03799.1"/>
    </source>
</evidence>
<dbReference type="GO" id="GO:0016787">
    <property type="term" value="F:hydrolase activity"/>
    <property type="evidence" value="ECO:0007669"/>
    <property type="project" value="UniProtKB-KW"/>
</dbReference>
<reference evidence="2 3" key="1">
    <citation type="journal article" date="2016" name="Nat. Commun.">
        <title>Thousands of microbial genomes shed light on interconnected biogeochemical processes in an aquifer system.</title>
        <authorList>
            <person name="Anantharaman K."/>
            <person name="Brown C.T."/>
            <person name="Hug L.A."/>
            <person name="Sharon I."/>
            <person name="Castelle C.J."/>
            <person name="Probst A.J."/>
            <person name="Thomas B.C."/>
            <person name="Singh A."/>
            <person name="Wilkins M.J."/>
            <person name="Karaoz U."/>
            <person name="Brodie E.L."/>
            <person name="Williams K.H."/>
            <person name="Hubbard S.S."/>
            <person name="Banfield J.F."/>
        </authorList>
    </citation>
    <scope>NUCLEOTIDE SEQUENCE [LARGE SCALE GENOMIC DNA]</scope>
</reference>
<name>A0A1G2U2X7_9BACT</name>
<dbReference type="Gene3D" id="2.40.260.10">
    <property type="entry name" value="Sortase"/>
    <property type="match status" value="1"/>
</dbReference>
<dbReference type="InterPro" id="IPR023365">
    <property type="entry name" value="Sortase_dom-sf"/>
</dbReference>
<gene>
    <name evidence="2" type="ORF">A2920_01845</name>
</gene>
<dbReference type="AlphaFoldDB" id="A0A1G2U2X7"/>
<keyword evidence="1" id="KW-0378">Hydrolase</keyword>
<dbReference type="SUPFAM" id="SSF63817">
    <property type="entry name" value="Sortase"/>
    <property type="match status" value="1"/>
</dbReference>
<dbReference type="CDD" id="cd05829">
    <property type="entry name" value="Sortase_F"/>
    <property type="match status" value="1"/>
</dbReference>
<proteinExistence type="predicted"/>
<sequence length="190" mass="21051">MLLNLVFILLVGLVFNVIYRNERRSAVTVPLLKSDIFTGDVATSTPIKVSIPAYGIEGKVVPVGIAKSGNMAVPEKYEDVGWYKYGPRVGGEGNAVLAGHLDNGSGKPAVFYNLNQMRIGDEVFVETSEGERLQFVVREVRLVDYKDPPLEEIFGKMKGEHLNLITCDGTWDPVAKTYSERLVVFTDRVK</sequence>
<dbReference type="EMBL" id="MHWD01000016">
    <property type="protein sequence ID" value="OHB03799.1"/>
    <property type="molecule type" value="Genomic_DNA"/>
</dbReference>
<comment type="caution">
    <text evidence="2">The sequence shown here is derived from an EMBL/GenBank/DDBJ whole genome shotgun (WGS) entry which is preliminary data.</text>
</comment>
<evidence type="ECO:0000256" key="1">
    <source>
        <dbReference type="ARBA" id="ARBA00022801"/>
    </source>
</evidence>
<dbReference type="InterPro" id="IPR005754">
    <property type="entry name" value="Sortase"/>
</dbReference>
<organism evidence="2 3">
    <name type="scientific">Candidatus Zambryskibacteria bacterium RIFCSPLOWO2_01_FULL_43_17</name>
    <dbReference type="NCBI Taxonomy" id="1802760"/>
    <lineage>
        <taxon>Bacteria</taxon>
        <taxon>Candidatus Zambryskiibacteriota</taxon>
    </lineage>
</organism>
<dbReference type="Proteomes" id="UP000179283">
    <property type="component" value="Unassembled WGS sequence"/>
</dbReference>
<evidence type="ECO:0008006" key="4">
    <source>
        <dbReference type="Google" id="ProtNLM"/>
    </source>
</evidence>
<dbReference type="Pfam" id="PF04203">
    <property type="entry name" value="Sortase"/>
    <property type="match status" value="1"/>
</dbReference>
<dbReference type="InterPro" id="IPR042001">
    <property type="entry name" value="Sortase_F"/>
</dbReference>
<protein>
    <recommendedName>
        <fullName evidence="4">Class F sortase</fullName>
    </recommendedName>
</protein>